<evidence type="ECO:0000256" key="1">
    <source>
        <dbReference type="SAM" id="MobiDB-lite"/>
    </source>
</evidence>
<name>A0A401GIH6_9APHY</name>
<dbReference type="GeneID" id="38778875"/>
<feature type="compositionally biased region" description="Basic and acidic residues" evidence="1">
    <location>
        <begin position="1"/>
        <end position="11"/>
    </location>
</feature>
<dbReference type="Proteomes" id="UP000287166">
    <property type="component" value="Unassembled WGS sequence"/>
</dbReference>
<dbReference type="EMBL" id="BFAD01000004">
    <property type="protein sequence ID" value="GBE81958.1"/>
    <property type="molecule type" value="Genomic_DNA"/>
</dbReference>
<accession>A0A401GIH6</accession>
<keyword evidence="3" id="KW-1185">Reference proteome</keyword>
<feature type="compositionally biased region" description="Polar residues" evidence="1">
    <location>
        <begin position="12"/>
        <end position="21"/>
    </location>
</feature>
<feature type="compositionally biased region" description="Basic residues" evidence="1">
    <location>
        <begin position="110"/>
        <end position="120"/>
    </location>
</feature>
<dbReference type="AlphaFoldDB" id="A0A401GIH6"/>
<comment type="caution">
    <text evidence="2">The sequence shown here is derived from an EMBL/GenBank/DDBJ whole genome shotgun (WGS) entry which is preliminary data.</text>
</comment>
<feature type="region of interest" description="Disordered" evidence="1">
    <location>
        <begin position="1"/>
        <end position="41"/>
    </location>
</feature>
<gene>
    <name evidence="2" type="ORF">SCP_0403340</name>
</gene>
<protein>
    <submittedName>
        <fullName evidence="2">Uncharacterized protein</fullName>
    </submittedName>
</protein>
<dbReference type="InParanoid" id="A0A401GIH6"/>
<evidence type="ECO:0000313" key="3">
    <source>
        <dbReference type="Proteomes" id="UP000287166"/>
    </source>
</evidence>
<evidence type="ECO:0000313" key="2">
    <source>
        <dbReference type="EMBL" id="GBE81958.1"/>
    </source>
</evidence>
<sequence length="274" mass="28481">MLDSRLPEHQPHASSSESANVDVSGDDPTQLRPDSTVPSTSVVALHTTHVDAQSIPLVVPFDPLADEFDPPTPYSLPTQSKTTSASGTAGTGVAPADSDLGATTADAPAKLKRKSPKMKANKSNDASNLFAINWLPTNQGKSRDEFSAAWAAVDAETRKKYEVLSATKKTAAKTEEAAKRKASRATKATNKSNANIAGLWLGIRILLHVEAGSTGDGCGAWSTLQRGSEASAVQGAGCRAWGAGAGAGAGLLRQQRTISKDNGPHLSLSKTIDV</sequence>
<feature type="region of interest" description="Disordered" evidence="1">
    <location>
        <begin position="69"/>
        <end position="123"/>
    </location>
</feature>
<reference evidence="2 3" key="1">
    <citation type="journal article" date="2018" name="Sci. Rep.">
        <title>Genome sequence of the cauliflower mushroom Sparassis crispa (Hanabiratake) and its association with beneficial usage.</title>
        <authorList>
            <person name="Kiyama R."/>
            <person name="Furutani Y."/>
            <person name="Kawaguchi K."/>
            <person name="Nakanishi T."/>
        </authorList>
    </citation>
    <scope>NUCLEOTIDE SEQUENCE [LARGE SCALE GENOMIC DNA]</scope>
</reference>
<dbReference type="RefSeq" id="XP_027612871.1">
    <property type="nucleotide sequence ID" value="XM_027757070.1"/>
</dbReference>
<proteinExistence type="predicted"/>
<feature type="compositionally biased region" description="Low complexity" evidence="1">
    <location>
        <begin position="78"/>
        <end position="94"/>
    </location>
</feature>
<organism evidence="2 3">
    <name type="scientific">Sparassis crispa</name>
    <dbReference type="NCBI Taxonomy" id="139825"/>
    <lineage>
        <taxon>Eukaryota</taxon>
        <taxon>Fungi</taxon>
        <taxon>Dikarya</taxon>
        <taxon>Basidiomycota</taxon>
        <taxon>Agaricomycotina</taxon>
        <taxon>Agaricomycetes</taxon>
        <taxon>Polyporales</taxon>
        <taxon>Sparassidaceae</taxon>
        <taxon>Sparassis</taxon>
    </lineage>
</organism>
<feature type="compositionally biased region" description="Polar residues" evidence="1">
    <location>
        <begin position="32"/>
        <end position="41"/>
    </location>
</feature>